<reference evidence="9 10" key="1">
    <citation type="journal article" date="2010" name="Stand. Genomic Sci.">
        <title>Complete genome sequence of Vulcanisaeta distributa type strain (IC-017).</title>
        <authorList>
            <person name="Mavromatis K."/>
            <person name="Sikorski J."/>
            <person name="Pabst E."/>
            <person name="Teshima H."/>
            <person name="Lapidus A."/>
            <person name="Lucas S."/>
            <person name="Nolan M."/>
            <person name="Glavina Del Rio T."/>
            <person name="Cheng J.F."/>
            <person name="Bruce D."/>
            <person name="Goodwin L."/>
            <person name="Pitluck S."/>
            <person name="Liolios K."/>
            <person name="Ivanova N."/>
            <person name="Mikhailova N."/>
            <person name="Pati A."/>
            <person name="Chen A."/>
            <person name="Palaniappan K."/>
            <person name="Land M."/>
            <person name="Hauser L."/>
            <person name="Chang Y.J."/>
            <person name="Jeffries C.D."/>
            <person name="Rohde M."/>
            <person name="Spring S."/>
            <person name="Goker M."/>
            <person name="Wirth R."/>
            <person name="Woyke T."/>
            <person name="Bristow J."/>
            <person name="Eisen J.A."/>
            <person name="Markowitz V."/>
            <person name="Hugenholtz P."/>
            <person name="Klenk H.P."/>
            <person name="Kyrpides N.C."/>
        </authorList>
    </citation>
    <scope>NUCLEOTIDE SEQUENCE [LARGE SCALE GENOMIC DNA]</scope>
    <source>
        <strain evidence="10">DSM 14429 / JCM 11212 / NBRC 100878 / IC-017</strain>
    </source>
</reference>
<dbReference type="STRING" id="572478.Vdis_2457"/>
<organism evidence="9 10">
    <name type="scientific">Vulcanisaeta distributa (strain DSM 14429 / JCM 11212 / NBRC 100878 / IC-017)</name>
    <dbReference type="NCBI Taxonomy" id="572478"/>
    <lineage>
        <taxon>Archaea</taxon>
        <taxon>Thermoproteota</taxon>
        <taxon>Thermoprotei</taxon>
        <taxon>Thermoproteales</taxon>
        <taxon>Thermoproteaceae</taxon>
        <taxon>Vulcanisaeta</taxon>
    </lineage>
</organism>
<comment type="catalytic activity">
    <reaction evidence="1">
        <text>a 2'-deoxyribonucleoside 5'-phosphate + H2O = a 2'-deoxyribonucleoside + phosphate</text>
        <dbReference type="Rhea" id="RHEA:36167"/>
        <dbReference type="ChEBI" id="CHEBI:15377"/>
        <dbReference type="ChEBI" id="CHEBI:18274"/>
        <dbReference type="ChEBI" id="CHEBI:43474"/>
        <dbReference type="ChEBI" id="CHEBI:65317"/>
        <dbReference type="EC" id="3.1.3.89"/>
    </reaction>
</comment>
<evidence type="ECO:0000256" key="2">
    <source>
        <dbReference type="ARBA" id="ARBA00001936"/>
    </source>
</evidence>
<name>E1QRK8_VULDI</name>
<keyword evidence="10" id="KW-1185">Reference proteome</keyword>
<dbReference type="EC" id="3.1.3.89" evidence="5"/>
<dbReference type="InterPro" id="IPR003607">
    <property type="entry name" value="HD/PDEase_dom"/>
</dbReference>
<keyword evidence="7 9" id="KW-0378">Hydrolase</keyword>
<dbReference type="SUPFAM" id="SSF109604">
    <property type="entry name" value="HD-domain/PDEase-like"/>
    <property type="match status" value="1"/>
</dbReference>
<dbReference type="Pfam" id="PF13023">
    <property type="entry name" value="HD_3"/>
    <property type="match status" value="1"/>
</dbReference>
<gene>
    <name evidence="9" type="ordered locus">Vdis_2457</name>
</gene>
<dbReference type="SMART" id="SM00471">
    <property type="entry name" value="HDc"/>
    <property type="match status" value="1"/>
</dbReference>
<evidence type="ECO:0000256" key="5">
    <source>
        <dbReference type="ARBA" id="ARBA00012964"/>
    </source>
</evidence>
<evidence type="ECO:0000256" key="1">
    <source>
        <dbReference type="ARBA" id="ARBA00001638"/>
    </source>
</evidence>
<accession>E1QRK8</accession>
<evidence type="ECO:0000256" key="3">
    <source>
        <dbReference type="ARBA" id="ARBA00001941"/>
    </source>
</evidence>
<protein>
    <recommendedName>
        <fullName evidence="5">5'-deoxynucleotidase</fullName>
        <ecNumber evidence="5">3.1.3.89</ecNumber>
    </recommendedName>
</protein>
<dbReference type="KEGG" id="vdi:Vdis_2457"/>
<sequence>MVSSLIDVVNIANTILNTPRIGWIQRGVPQAIAESVGAHVLLTSYLALILCNSVRRVDNTINADKCASMALIHDAHEALTGNVGNSVRSMLSNWKDIEVRLFDELQFPEELRTYFREYRHGLSIEGRIVNLSDKLATLIRACMYAKAGYDTRELIINYKELVEKLLGEFTGSIGQVINSVVRPIFSWCDNSTITNTLSNESPQ</sequence>
<dbReference type="GO" id="GO:0046872">
    <property type="term" value="F:metal ion binding"/>
    <property type="evidence" value="ECO:0007669"/>
    <property type="project" value="UniProtKB-KW"/>
</dbReference>
<proteinExistence type="predicted"/>
<comment type="cofactor">
    <cofactor evidence="2">
        <name>Mn(2+)</name>
        <dbReference type="ChEBI" id="CHEBI:29035"/>
    </cofactor>
</comment>
<dbReference type="Gene3D" id="1.10.3210.10">
    <property type="entry name" value="Hypothetical protein af1432"/>
    <property type="match status" value="1"/>
</dbReference>
<evidence type="ECO:0000313" key="10">
    <source>
        <dbReference type="Proteomes" id="UP000006681"/>
    </source>
</evidence>
<dbReference type="eggNOG" id="arCOG04311">
    <property type="taxonomic scope" value="Archaea"/>
</dbReference>
<dbReference type="GO" id="GO:0002953">
    <property type="term" value="F:5'-deoxynucleotidase activity"/>
    <property type="evidence" value="ECO:0007669"/>
    <property type="project" value="UniProtKB-EC"/>
</dbReference>
<evidence type="ECO:0000256" key="7">
    <source>
        <dbReference type="ARBA" id="ARBA00022801"/>
    </source>
</evidence>
<evidence type="ECO:0000256" key="6">
    <source>
        <dbReference type="ARBA" id="ARBA00022723"/>
    </source>
</evidence>
<dbReference type="AlphaFoldDB" id="E1QRK8"/>
<reference evidence="10" key="2">
    <citation type="journal article" date="2010" name="Stand. Genomic Sci.">
        <title>Complete genome sequence of Vulcanisaeta distributa type strain (IC-017T).</title>
        <authorList>
            <person name="Mavromatis K."/>
            <person name="Sikorski J."/>
            <person name="Pabst E."/>
            <person name="Teshima H."/>
            <person name="Lapidus A."/>
            <person name="Lucas S."/>
            <person name="Nolan M."/>
            <person name="Glavina Del Rio T."/>
            <person name="Cheng J."/>
            <person name="Bruce D."/>
            <person name="Goodwin L."/>
            <person name="Pitluck S."/>
            <person name="Liolios K."/>
            <person name="Ivanova N."/>
            <person name="Mikhailova N."/>
            <person name="Pati A."/>
            <person name="Chen A."/>
            <person name="Palaniappan K."/>
            <person name="Land M."/>
            <person name="Hauser L."/>
            <person name="Chang Y."/>
            <person name="Jeffries C."/>
            <person name="Rohde M."/>
            <person name="Spring S."/>
            <person name="Goker M."/>
            <person name="Wirth R."/>
            <person name="Woyke T."/>
            <person name="Bristow J."/>
            <person name="Eisen J."/>
            <person name="Markowitz V."/>
            <person name="Hugenholtz P."/>
            <person name="Klenk H."/>
            <person name="Kyrpides N."/>
        </authorList>
    </citation>
    <scope>NUCLEOTIDE SEQUENCE [LARGE SCALE GENOMIC DNA]</scope>
    <source>
        <strain evidence="10">DSM 14429 / JCM 11212 / NBRC 100878 / IC-017</strain>
    </source>
</reference>
<dbReference type="PANTHER" id="PTHR11845:SF13">
    <property type="entry name" value="5'-DEOXYNUCLEOTIDASE HDDC2"/>
    <property type="match status" value="1"/>
</dbReference>
<keyword evidence="6" id="KW-0479">Metal-binding</keyword>
<comment type="cofactor">
    <cofactor evidence="3">
        <name>Co(2+)</name>
        <dbReference type="ChEBI" id="CHEBI:48828"/>
    </cofactor>
</comment>
<evidence type="ECO:0000259" key="8">
    <source>
        <dbReference type="SMART" id="SM00471"/>
    </source>
</evidence>
<dbReference type="EMBL" id="CP002100">
    <property type="protein sequence ID" value="ADN51822.1"/>
    <property type="molecule type" value="Genomic_DNA"/>
</dbReference>
<comment type="subunit">
    <text evidence="4">Homodimer.</text>
</comment>
<dbReference type="Proteomes" id="UP000006681">
    <property type="component" value="Chromosome"/>
</dbReference>
<feature type="domain" description="HD/PDEase" evidence="8">
    <location>
        <begin position="32"/>
        <end position="147"/>
    </location>
</feature>
<dbReference type="InterPro" id="IPR006674">
    <property type="entry name" value="HD_domain"/>
</dbReference>
<dbReference type="InterPro" id="IPR039356">
    <property type="entry name" value="YfbR/HDDC2"/>
</dbReference>
<dbReference type="PANTHER" id="PTHR11845">
    <property type="entry name" value="5'-DEOXYNUCLEOTIDASE HDDC2"/>
    <property type="match status" value="1"/>
</dbReference>
<evidence type="ECO:0000313" key="9">
    <source>
        <dbReference type="EMBL" id="ADN51822.1"/>
    </source>
</evidence>
<evidence type="ECO:0000256" key="4">
    <source>
        <dbReference type="ARBA" id="ARBA00011738"/>
    </source>
</evidence>
<dbReference type="HOGENOM" id="CLU_039453_4_2_2"/>